<keyword evidence="3" id="KW-1185">Reference proteome</keyword>
<name>A0A4Q2K928_9FIRM</name>
<dbReference type="EMBL" id="SDOZ01000002">
    <property type="protein sequence ID" value="RXZ61168.1"/>
    <property type="molecule type" value="Genomic_DNA"/>
</dbReference>
<dbReference type="Proteomes" id="UP000291269">
    <property type="component" value="Unassembled WGS sequence"/>
</dbReference>
<sequence length="180" mass="20351">MITNDWKAEAAARLQRKNRILFSPKDAFLRGLARRCAEQTHKTVVLWAFSFSEEIVEDLKRIYPLETRPQETLEAARLWAAGKIKMPRAKAAILACHALANEQNAEGGAFCHALGQACSTVHTAGHAMGLCVYELTALIHKYGLDHCDAAIEDRRRAYEERLLHFRNADCEDAEWANFLK</sequence>
<evidence type="ECO:0000259" key="1">
    <source>
        <dbReference type="Pfam" id="PF21805"/>
    </source>
</evidence>
<proteinExistence type="predicted"/>
<comment type="caution">
    <text evidence="2">The sequence shown here is derived from an EMBL/GenBank/DDBJ whole genome shotgun (WGS) entry which is preliminary data.</text>
</comment>
<reference evidence="2 3" key="1">
    <citation type="journal article" date="2019" name="Gut">
        <title>Antibiotics-induced monodominance of a novel gut bacterial order.</title>
        <authorList>
            <person name="Hildebrand F."/>
            <person name="Moitinho-Silva L."/>
            <person name="Blasche S."/>
            <person name="Jahn M.T."/>
            <person name="Gossmann T.I."/>
            <person name="Heuerta-Cepas J."/>
            <person name="Hercog R."/>
            <person name="Luetge M."/>
            <person name="Bahram M."/>
            <person name="Pryszlak A."/>
            <person name="Alves R.J."/>
            <person name="Waszak S.M."/>
            <person name="Zhu A."/>
            <person name="Ye L."/>
            <person name="Costea P.I."/>
            <person name="Aalvink S."/>
            <person name="Belzer C."/>
            <person name="Forslund S.K."/>
            <person name="Sunagawa S."/>
            <person name="Hentschel U."/>
            <person name="Merten C."/>
            <person name="Patil K.R."/>
            <person name="Benes V."/>
            <person name="Bork P."/>
        </authorList>
    </citation>
    <scope>NUCLEOTIDE SEQUENCE [LARGE SCALE GENOMIC DNA]</scope>
    <source>
        <strain evidence="2 3">HDS1380</strain>
    </source>
</reference>
<evidence type="ECO:0000313" key="3">
    <source>
        <dbReference type="Proteomes" id="UP000291269"/>
    </source>
</evidence>
<dbReference type="RefSeq" id="WP_129223585.1">
    <property type="nucleotide sequence ID" value="NZ_SDOZ01000002.1"/>
</dbReference>
<dbReference type="InterPro" id="IPR048667">
    <property type="entry name" value="Imm5-like"/>
</dbReference>
<organism evidence="2 3">
    <name type="scientific">Candidatus Borkfalkia ceftriaxoniphila</name>
    <dbReference type="NCBI Taxonomy" id="2508949"/>
    <lineage>
        <taxon>Bacteria</taxon>
        <taxon>Bacillati</taxon>
        <taxon>Bacillota</taxon>
        <taxon>Clostridia</taxon>
        <taxon>Christensenellales</taxon>
        <taxon>Christensenellaceae</taxon>
        <taxon>Candidatus Borkfalkia</taxon>
    </lineage>
</organism>
<accession>A0A4Q2K928</accession>
<dbReference type="Pfam" id="PF21805">
    <property type="entry name" value="Imm5_like"/>
    <property type="match status" value="1"/>
</dbReference>
<evidence type="ECO:0000313" key="2">
    <source>
        <dbReference type="EMBL" id="RXZ61168.1"/>
    </source>
</evidence>
<protein>
    <recommendedName>
        <fullName evidence="1">Imm-5-like domain-containing protein</fullName>
    </recommendedName>
</protein>
<feature type="domain" description="Imm-5-like" evidence="1">
    <location>
        <begin position="36"/>
        <end position="160"/>
    </location>
</feature>
<dbReference type="OrthoDB" id="166981at2"/>
<gene>
    <name evidence="2" type="ORF">ESZ91_01935</name>
</gene>
<dbReference type="AlphaFoldDB" id="A0A4Q2K928"/>